<keyword evidence="2" id="KW-0808">Transferase</keyword>
<organism evidence="2 3">
    <name type="scientific">Archaeoglobus veneficus (strain DSM 11195 / SNP6)</name>
    <dbReference type="NCBI Taxonomy" id="693661"/>
    <lineage>
        <taxon>Archaea</taxon>
        <taxon>Methanobacteriati</taxon>
        <taxon>Methanobacteriota</taxon>
        <taxon>Archaeoglobi</taxon>
        <taxon>Archaeoglobales</taxon>
        <taxon>Archaeoglobaceae</taxon>
        <taxon>Archaeoglobus</taxon>
    </lineage>
</organism>
<dbReference type="AlphaFoldDB" id="F2KSW1"/>
<dbReference type="KEGG" id="ave:Arcve_0995"/>
<dbReference type="RefSeq" id="WP_013683670.1">
    <property type="nucleotide sequence ID" value="NC_015320.1"/>
</dbReference>
<keyword evidence="3" id="KW-1185">Reference proteome</keyword>
<dbReference type="SUPFAM" id="SSF53448">
    <property type="entry name" value="Nucleotide-diphospho-sugar transferases"/>
    <property type="match status" value="1"/>
</dbReference>
<dbReference type="STRING" id="693661.Arcve_0995"/>
<gene>
    <name evidence="2" type="ordered locus">Arcve_0995</name>
</gene>
<dbReference type="InterPro" id="IPR029044">
    <property type="entry name" value="Nucleotide-diphossugar_trans"/>
</dbReference>
<keyword evidence="2" id="KW-0328">Glycosyltransferase</keyword>
<dbReference type="CDD" id="cd00761">
    <property type="entry name" value="Glyco_tranf_GTA_type"/>
    <property type="match status" value="1"/>
</dbReference>
<reference evidence="2 3" key="1">
    <citation type="submission" date="2011-03" db="EMBL/GenBank/DDBJ databases">
        <title>The complete genome of Archaeoglobus veneficus SNP6.</title>
        <authorList>
            <consortium name="US DOE Joint Genome Institute (JGI-PGF)"/>
            <person name="Lucas S."/>
            <person name="Copeland A."/>
            <person name="Lapidus A."/>
            <person name="Bruce D."/>
            <person name="Goodwin L."/>
            <person name="Pitluck S."/>
            <person name="Kyrpides N."/>
            <person name="Mavromatis K."/>
            <person name="Pagani I."/>
            <person name="Ivanova N."/>
            <person name="Mikhailova N."/>
            <person name="Lu M."/>
            <person name="Detter J.C."/>
            <person name="Tapia R."/>
            <person name="Han C."/>
            <person name="Land M."/>
            <person name="Hauser L."/>
            <person name="Markowitz V."/>
            <person name="Cheng J.-F."/>
            <person name="Hugenholtz P."/>
            <person name="Woyke T."/>
            <person name="Wu D."/>
            <person name="Spring S."/>
            <person name="Brambilla E."/>
            <person name="Klenk H.-P."/>
            <person name="Eisen J.A."/>
        </authorList>
    </citation>
    <scope>NUCLEOTIDE SEQUENCE [LARGE SCALE GENOMIC DNA]</scope>
    <source>
        <strain>SNP6</strain>
    </source>
</reference>
<dbReference type="HOGENOM" id="CLU_028916_0_0_2"/>
<dbReference type="Gene3D" id="3.90.550.10">
    <property type="entry name" value="Spore Coat Polysaccharide Biosynthesis Protein SpsA, Chain A"/>
    <property type="match status" value="1"/>
</dbReference>
<dbReference type="GO" id="GO:0051479">
    <property type="term" value="P:mannosylglycerate biosynthetic process"/>
    <property type="evidence" value="ECO:0007669"/>
    <property type="project" value="InterPro"/>
</dbReference>
<evidence type="ECO:0000313" key="2">
    <source>
        <dbReference type="EMBL" id="AEA47006.1"/>
    </source>
</evidence>
<evidence type="ECO:0000256" key="1">
    <source>
        <dbReference type="NCBIfam" id="TIGR02460"/>
    </source>
</evidence>
<dbReference type="GeneID" id="10394105"/>
<dbReference type="Proteomes" id="UP000008136">
    <property type="component" value="Chromosome"/>
</dbReference>
<dbReference type="eggNOG" id="arCOG04158">
    <property type="taxonomic scope" value="Archaea"/>
</dbReference>
<dbReference type="EC" id="2.4.1.217" evidence="1"/>
<protein>
    <recommendedName>
        <fullName evidence="1">Mannosyl-3-phosphoglycerate synthase</fullName>
        <ecNumber evidence="1">2.4.1.217</ecNumber>
    </recommendedName>
</protein>
<dbReference type="EMBL" id="CP002588">
    <property type="protein sequence ID" value="AEA47006.1"/>
    <property type="molecule type" value="Genomic_DNA"/>
</dbReference>
<dbReference type="OrthoDB" id="9468at2157"/>
<dbReference type="Pfam" id="PF09488">
    <property type="entry name" value="Osmo_MPGsynth"/>
    <property type="match status" value="1"/>
</dbReference>
<dbReference type="NCBIfam" id="TIGR02460">
    <property type="entry name" value="osmo_MPGsynth"/>
    <property type="match status" value="1"/>
</dbReference>
<proteinExistence type="predicted"/>
<dbReference type="GO" id="GO:0005737">
    <property type="term" value="C:cytoplasm"/>
    <property type="evidence" value="ECO:0007669"/>
    <property type="project" value="InterPro"/>
</dbReference>
<dbReference type="GO" id="GO:0050504">
    <property type="term" value="F:mannosyl-3-phosphoglycerate synthase activity"/>
    <property type="evidence" value="ECO:0007669"/>
    <property type="project" value="UniProtKB-UniRule"/>
</dbReference>
<accession>F2KSW1</accession>
<evidence type="ECO:0000313" key="3">
    <source>
        <dbReference type="Proteomes" id="UP000008136"/>
    </source>
</evidence>
<name>F2KSW1_ARCVS</name>
<sequence length="389" mass="44571">MLIEAPRHAEIFGSVKIYDVQKVLKLDSEKIDTPLLRSFSKDEIEEVLNKLSVIIPIKNEKIHLLDGVLRAVPRSCPIIVVSNSQRGKRDVFKMERDVIAHFHNLTKHPVTVIHQKDPGLGLAFKEVGYDRILDENGFVRDGKAEGMIAGLLLAKHMGKEYVGFVDADNYVPCAVNEYIKDFAAGLCMSESPYAMVRLHWRHKPKIVKSKLYFRKWGRVSEVTNRYLNLLLAAQTGFETHIIKTGNAGEHAMTMRLAEIMGYSTGYSIEPYQYIYLLEEFWKGEGRYSEATSAGIEVFQIETLNPHIHEEKGEKHVKDMLHDSLSTIYHSRLSDRQLKSKILEELKANNVLKEGEKPRKNITIPPIKEIDVNSFMKILEEYSETLVKYE</sequence>
<dbReference type="InterPro" id="IPR012812">
    <property type="entry name" value="Osmo_MPG_synth"/>
</dbReference>